<keyword evidence="3" id="KW-1185">Reference proteome</keyword>
<sequence>MVRTRRRGSRVPLAEFRKKEGQESDFPELFQGSVKKYAGRDAVVAVAVVEEMKKYSVAIEIPIKSFLEALFPNSSGGNASFRRKSKSLAPKDGEILSHELLLGFVFDNLVHNLHMFNLHCEGKRSFTGDTPPRNDEIEDRATNGDREETESSLPQNLANGLLYIPLSNAEHLKSTLSSVSLTEFIEFIAQLGKSSTDHPDKKKLFSFQDFFRYTEAGDTEGSISYSHFHNSMLLLPSERLEDDPRTFLPVDTASPGIVKVCKYQVLDFTYTEA</sequence>
<organism evidence="2 3">
    <name type="scientific">Cocos nucifera</name>
    <name type="common">Coconut palm</name>
    <dbReference type="NCBI Taxonomy" id="13894"/>
    <lineage>
        <taxon>Eukaryota</taxon>
        <taxon>Viridiplantae</taxon>
        <taxon>Streptophyta</taxon>
        <taxon>Embryophyta</taxon>
        <taxon>Tracheophyta</taxon>
        <taxon>Spermatophyta</taxon>
        <taxon>Magnoliopsida</taxon>
        <taxon>Liliopsida</taxon>
        <taxon>Arecaceae</taxon>
        <taxon>Arecoideae</taxon>
        <taxon>Cocoseae</taxon>
        <taxon>Attaleinae</taxon>
        <taxon>Cocos</taxon>
    </lineage>
</organism>
<comment type="caution">
    <text evidence="2">The sequence shown here is derived from an EMBL/GenBank/DDBJ whole genome shotgun (WGS) entry which is preliminary data.</text>
</comment>
<evidence type="ECO:0000256" key="1">
    <source>
        <dbReference type="SAM" id="MobiDB-lite"/>
    </source>
</evidence>
<reference evidence="2" key="2">
    <citation type="submission" date="2019-07" db="EMBL/GenBank/DDBJ databases">
        <authorList>
            <person name="Yang Y."/>
            <person name="Bocs S."/>
            <person name="Baudouin L."/>
        </authorList>
    </citation>
    <scope>NUCLEOTIDE SEQUENCE</scope>
    <source>
        <tissue evidence="2">Spear leaf of Hainan Tall coconut</tissue>
    </source>
</reference>
<protein>
    <submittedName>
        <fullName evidence="2">Uncharacterized protein</fullName>
    </submittedName>
</protein>
<proteinExistence type="predicted"/>
<name>A0A8K0NAM1_COCNU</name>
<dbReference type="EMBL" id="CM017883">
    <property type="protein sequence ID" value="KAG1365672.1"/>
    <property type="molecule type" value="Genomic_DNA"/>
</dbReference>
<evidence type="ECO:0000313" key="3">
    <source>
        <dbReference type="Proteomes" id="UP000797356"/>
    </source>
</evidence>
<dbReference type="AlphaFoldDB" id="A0A8K0NAM1"/>
<dbReference type="OrthoDB" id="786766at2759"/>
<feature type="region of interest" description="Disordered" evidence="1">
    <location>
        <begin position="124"/>
        <end position="153"/>
    </location>
</feature>
<reference evidence="2" key="1">
    <citation type="journal article" date="2017" name="Gigascience">
        <title>The genome draft of coconut (Cocos nucifera).</title>
        <authorList>
            <person name="Xiao Y."/>
            <person name="Xu P."/>
            <person name="Fan H."/>
            <person name="Baudouin L."/>
            <person name="Xia W."/>
            <person name="Bocs S."/>
            <person name="Xu J."/>
            <person name="Li Q."/>
            <person name="Guo A."/>
            <person name="Zhou L."/>
            <person name="Li J."/>
            <person name="Wu Y."/>
            <person name="Ma Z."/>
            <person name="Armero A."/>
            <person name="Issali A.E."/>
            <person name="Liu N."/>
            <person name="Peng M."/>
            <person name="Yang Y."/>
        </authorList>
    </citation>
    <scope>NUCLEOTIDE SEQUENCE</scope>
    <source>
        <tissue evidence="2">Spear leaf of Hainan Tall coconut</tissue>
    </source>
</reference>
<dbReference type="Proteomes" id="UP000797356">
    <property type="component" value="Chromosome 12"/>
</dbReference>
<evidence type="ECO:0000313" key="2">
    <source>
        <dbReference type="EMBL" id="KAG1365672.1"/>
    </source>
</evidence>
<accession>A0A8K0NAM1</accession>
<gene>
    <name evidence="2" type="ORF">COCNU_12G006720</name>
</gene>
<feature type="compositionally biased region" description="Basic and acidic residues" evidence="1">
    <location>
        <begin position="124"/>
        <end position="146"/>
    </location>
</feature>